<dbReference type="PANTHER" id="PTHR28153:SF1">
    <property type="entry name" value="DUF4484 DOMAIN-CONTAINING PROTEIN"/>
    <property type="match status" value="1"/>
</dbReference>
<evidence type="ECO:0000313" key="2">
    <source>
        <dbReference type="EMBL" id="KIY43221.1"/>
    </source>
</evidence>
<proteinExistence type="predicted"/>
<dbReference type="PANTHER" id="PTHR28153">
    <property type="entry name" value="PROTEIN, PUTATIVE-RELATED"/>
    <property type="match status" value="1"/>
</dbReference>
<dbReference type="InterPro" id="IPR018626">
    <property type="entry name" value="LCHN/Anr2"/>
</dbReference>
<gene>
    <name evidence="2" type="ORF">FISHEDRAFT_78730</name>
</gene>
<protein>
    <recommendedName>
        <fullName evidence="4">Protein LCHN</fullName>
    </recommendedName>
</protein>
<reference evidence="2 3" key="1">
    <citation type="journal article" date="2015" name="Fungal Genet. Biol.">
        <title>Evolution of novel wood decay mechanisms in Agaricales revealed by the genome sequences of Fistulina hepatica and Cylindrobasidium torrendii.</title>
        <authorList>
            <person name="Floudas D."/>
            <person name="Held B.W."/>
            <person name="Riley R."/>
            <person name="Nagy L.G."/>
            <person name="Koehler G."/>
            <person name="Ransdell A.S."/>
            <person name="Younus H."/>
            <person name="Chow J."/>
            <person name="Chiniquy J."/>
            <person name="Lipzen A."/>
            <person name="Tritt A."/>
            <person name="Sun H."/>
            <person name="Haridas S."/>
            <person name="LaButti K."/>
            <person name="Ohm R.A."/>
            <person name="Kues U."/>
            <person name="Blanchette R.A."/>
            <person name="Grigoriev I.V."/>
            <person name="Minto R.E."/>
            <person name="Hibbett D.S."/>
        </authorList>
    </citation>
    <scope>NUCLEOTIDE SEQUENCE [LARGE SCALE GENOMIC DNA]</scope>
    <source>
        <strain evidence="2 3">ATCC 64428</strain>
    </source>
</reference>
<name>A0A0D7A2Q0_9AGAR</name>
<organism evidence="2 3">
    <name type="scientific">Fistulina hepatica ATCC 64428</name>
    <dbReference type="NCBI Taxonomy" id="1128425"/>
    <lineage>
        <taxon>Eukaryota</taxon>
        <taxon>Fungi</taxon>
        <taxon>Dikarya</taxon>
        <taxon>Basidiomycota</taxon>
        <taxon>Agaricomycotina</taxon>
        <taxon>Agaricomycetes</taxon>
        <taxon>Agaricomycetidae</taxon>
        <taxon>Agaricales</taxon>
        <taxon>Fistulinaceae</taxon>
        <taxon>Fistulina</taxon>
    </lineage>
</organism>
<sequence>MADRKTPQDLVAIFHASFHPTRGNIIDWSLKSSEDVDFDGLEFSALPSGLHLVEEDVIYFSKDGHQGVCIFRRRKTTEEGHRGFRLSSLGILLQKSARPRPWVHTPALKYLTTQIYSKLEAANVLEPSPSDWEPAREFFEARRAQSSSSTTWHSWAAELDDVLHDASDPPAFHLPHLLRVLGPSSLPLYKHVLCRRRILIYTAPPVEAACILCHVAGDLCLEAQLTPDMGRASAPVEVLGIVTLAGLDRLAAPSMRGWVACTTDALLRDKPACYDLLVDLTARPIMYAPRLLSTPSIQTSSSRSTVRFSWSDLRVWGEVERLLRRDPSMPTPCACAPNTSEKSALAFSDFGRVYEDMCVVCASLWMQAWRGSSPTNDGQWGAIHLEGEDELYVGPSSGTSHVRTLGLGIEGTPAARKTSNGSSTMAKLAGKGKARQSDPAPGDTGLSLEEDHIRRREAQLRLTLALLQTFHAHTLFQLSVLQDFLKENNESSPLILLPKDMISFELGPWSASDARYLGWLCDEYGGTQKVTVRRTWRDTLNFIFGYR</sequence>
<dbReference type="OrthoDB" id="2152680at2759"/>
<feature type="region of interest" description="Disordered" evidence="1">
    <location>
        <begin position="411"/>
        <end position="449"/>
    </location>
</feature>
<dbReference type="Proteomes" id="UP000054144">
    <property type="component" value="Unassembled WGS sequence"/>
</dbReference>
<evidence type="ECO:0000256" key="1">
    <source>
        <dbReference type="SAM" id="MobiDB-lite"/>
    </source>
</evidence>
<evidence type="ECO:0008006" key="4">
    <source>
        <dbReference type="Google" id="ProtNLM"/>
    </source>
</evidence>
<dbReference type="GO" id="GO:0005811">
    <property type="term" value="C:lipid droplet"/>
    <property type="evidence" value="ECO:0007669"/>
    <property type="project" value="TreeGrafter"/>
</dbReference>
<dbReference type="EMBL" id="KN882115">
    <property type="protein sequence ID" value="KIY43221.1"/>
    <property type="molecule type" value="Genomic_DNA"/>
</dbReference>
<dbReference type="Pfam" id="PF09804">
    <property type="entry name" value="DENND11"/>
    <property type="match status" value="1"/>
</dbReference>
<keyword evidence="3" id="KW-1185">Reference proteome</keyword>
<accession>A0A0D7A2Q0</accession>
<dbReference type="AlphaFoldDB" id="A0A0D7A2Q0"/>
<dbReference type="InterPro" id="IPR053056">
    <property type="entry name" value="Lipid_Metab_Assoc_Protein"/>
</dbReference>
<evidence type="ECO:0000313" key="3">
    <source>
        <dbReference type="Proteomes" id="UP000054144"/>
    </source>
</evidence>